<dbReference type="Proteomes" id="UP000824201">
    <property type="component" value="Unassembled WGS sequence"/>
</dbReference>
<evidence type="ECO:0000259" key="2">
    <source>
        <dbReference type="Pfam" id="PF01569"/>
    </source>
</evidence>
<protein>
    <submittedName>
        <fullName evidence="3">Phosphatase PAP2 family protein</fullName>
    </submittedName>
</protein>
<proteinExistence type="predicted"/>
<reference evidence="3" key="1">
    <citation type="submission" date="2020-10" db="EMBL/GenBank/DDBJ databases">
        <authorList>
            <person name="Gilroy R."/>
        </authorList>
    </citation>
    <scope>NUCLEOTIDE SEQUENCE</scope>
    <source>
        <strain evidence="3">ChiW13-3771</strain>
    </source>
</reference>
<dbReference type="SUPFAM" id="SSF48317">
    <property type="entry name" value="Acid phosphatase/Vanadium-dependent haloperoxidase"/>
    <property type="match status" value="1"/>
</dbReference>
<name>A0A9D1EFF8_9FIRM</name>
<keyword evidence="1" id="KW-0812">Transmembrane</keyword>
<dbReference type="EMBL" id="DVHN01000108">
    <property type="protein sequence ID" value="HIR89003.1"/>
    <property type="molecule type" value="Genomic_DNA"/>
</dbReference>
<feature type="transmembrane region" description="Helical" evidence="1">
    <location>
        <begin position="7"/>
        <end position="27"/>
    </location>
</feature>
<feature type="transmembrane region" description="Helical" evidence="1">
    <location>
        <begin position="133"/>
        <end position="149"/>
    </location>
</feature>
<dbReference type="Pfam" id="PF01569">
    <property type="entry name" value="PAP2"/>
    <property type="match status" value="1"/>
</dbReference>
<comment type="caution">
    <text evidence="3">The sequence shown here is derived from an EMBL/GenBank/DDBJ whole genome shotgun (WGS) entry which is preliminary data.</text>
</comment>
<dbReference type="InterPro" id="IPR000326">
    <property type="entry name" value="PAP2/HPO"/>
</dbReference>
<sequence length="222" mass="26358">MKVLKKYKQIIMVLLYGIFYILCFAYLEQGRGGMVYHIIHTRLDDMIPFCEFFIVPYFLWFFYVGITVFYVTCIRKEGFRKFAFSLVFGTLVFILISAVYPNMQDLRPEVFERDNIFVDLVRMLYKTDTPTNVLPSLHVYMSMITNMAICDETAFKKNRAVCWSSQILCILIVLSTMFLKQHSVIDVCMGIIMAYMVYDWFYKPAETMDKVWTEKWNSSRIE</sequence>
<accession>A0A9D1EFF8</accession>
<dbReference type="InterPro" id="IPR036938">
    <property type="entry name" value="PAP2/HPO_sf"/>
</dbReference>
<evidence type="ECO:0000313" key="4">
    <source>
        <dbReference type="Proteomes" id="UP000824201"/>
    </source>
</evidence>
<keyword evidence="1" id="KW-1133">Transmembrane helix</keyword>
<feature type="transmembrane region" description="Helical" evidence="1">
    <location>
        <begin position="52"/>
        <end position="70"/>
    </location>
</feature>
<feature type="domain" description="Phosphatidic acid phosphatase type 2/haloperoxidase" evidence="2">
    <location>
        <begin position="86"/>
        <end position="202"/>
    </location>
</feature>
<gene>
    <name evidence="3" type="ORF">IAC96_08650</name>
</gene>
<organism evidence="3 4">
    <name type="scientific">Candidatus Fimimorpha faecalis</name>
    <dbReference type="NCBI Taxonomy" id="2840824"/>
    <lineage>
        <taxon>Bacteria</taxon>
        <taxon>Bacillati</taxon>
        <taxon>Bacillota</taxon>
        <taxon>Clostridia</taxon>
        <taxon>Eubacteriales</taxon>
        <taxon>Candidatus Fimimorpha</taxon>
    </lineage>
</organism>
<feature type="transmembrane region" description="Helical" evidence="1">
    <location>
        <begin position="184"/>
        <end position="202"/>
    </location>
</feature>
<reference evidence="3" key="2">
    <citation type="journal article" date="2021" name="PeerJ">
        <title>Extensive microbial diversity within the chicken gut microbiome revealed by metagenomics and culture.</title>
        <authorList>
            <person name="Gilroy R."/>
            <person name="Ravi A."/>
            <person name="Getino M."/>
            <person name="Pursley I."/>
            <person name="Horton D.L."/>
            <person name="Alikhan N.F."/>
            <person name="Baker D."/>
            <person name="Gharbi K."/>
            <person name="Hall N."/>
            <person name="Watson M."/>
            <person name="Adriaenssens E.M."/>
            <person name="Foster-Nyarko E."/>
            <person name="Jarju S."/>
            <person name="Secka A."/>
            <person name="Antonio M."/>
            <person name="Oren A."/>
            <person name="Chaudhuri R.R."/>
            <person name="La Ragione R."/>
            <person name="Hildebrand F."/>
            <person name="Pallen M.J."/>
        </authorList>
    </citation>
    <scope>NUCLEOTIDE SEQUENCE</scope>
    <source>
        <strain evidence="3">ChiW13-3771</strain>
    </source>
</reference>
<evidence type="ECO:0000313" key="3">
    <source>
        <dbReference type="EMBL" id="HIR89003.1"/>
    </source>
</evidence>
<evidence type="ECO:0000256" key="1">
    <source>
        <dbReference type="SAM" id="Phobius"/>
    </source>
</evidence>
<keyword evidence="1" id="KW-0472">Membrane</keyword>
<dbReference type="AlphaFoldDB" id="A0A9D1EFF8"/>
<feature type="transmembrane region" description="Helical" evidence="1">
    <location>
        <begin position="82"/>
        <end position="100"/>
    </location>
</feature>
<feature type="transmembrane region" description="Helical" evidence="1">
    <location>
        <begin position="161"/>
        <end position="178"/>
    </location>
</feature>